<sequence>MFSGCGFAFQLRWPRKISLGCGMAIRCPKNDDEAPQIVDVLSESSVTAGKTASTKDLLDPYELLHQICRRRRTASQPEPPAERKSFDSGFDGMSKEKILVKESVIDDKYSK</sequence>
<feature type="region of interest" description="Disordered" evidence="1">
    <location>
        <begin position="71"/>
        <end position="90"/>
    </location>
</feature>
<proteinExistence type="predicted"/>
<comment type="caution">
    <text evidence="2">The sequence shown here is derived from an EMBL/GenBank/DDBJ whole genome shotgun (WGS) entry which is preliminary data.</text>
</comment>
<evidence type="ECO:0000313" key="3">
    <source>
        <dbReference type="Proteomes" id="UP000698800"/>
    </source>
</evidence>
<name>A0A9P8L433_9PEZI</name>
<dbReference type="AlphaFoldDB" id="A0A9P8L433"/>
<gene>
    <name evidence="2" type="ORF">FGG08_000012</name>
</gene>
<organism evidence="2 3">
    <name type="scientific">Glutinoglossum americanum</name>
    <dbReference type="NCBI Taxonomy" id="1670608"/>
    <lineage>
        <taxon>Eukaryota</taxon>
        <taxon>Fungi</taxon>
        <taxon>Dikarya</taxon>
        <taxon>Ascomycota</taxon>
        <taxon>Pezizomycotina</taxon>
        <taxon>Geoglossomycetes</taxon>
        <taxon>Geoglossales</taxon>
        <taxon>Geoglossaceae</taxon>
        <taxon>Glutinoglossum</taxon>
    </lineage>
</organism>
<dbReference type="Proteomes" id="UP000698800">
    <property type="component" value="Unassembled WGS sequence"/>
</dbReference>
<accession>A0A9P8L433</accession>
<evidence type="ECO:0000256" key="1">
    <source>
        <dbReference type="SAM" id="MobiDB-lite"/>
    </source>
</evidence>
<evidence type="ECO:0000313" key="2">
    <source>
        <dbReference type="EMBL" id="KAH0547755.1"/>
    </source>
</evidence>
<reference evidence="2" key="1">
    <citation type="submission" date="2021-03" db="EMBL/GenBank/DDBJ databases">
        <title>Comparative genomics and phylogenomic investigation of the class Geoglossomycetes provide insights into ecological specialization and systematics.</title>
        <authorList>
            <person name="Melie T."/>
            <person name="Pirro S."/>
            <person name="Miller A.N."/>
            <person name="Quandt A."/>
        </authorList>
    </citation>
    <scope>NUCLEOTIDE SEQUENCE</scope>
    <source>
        <strain evidence="2">GBOQ0MN5Z8</strain>
    </source>
</reference>
<protein>
    <submittedName>
        <fullName evidence="2">Uncharacterized protein</fullName>
    </submittedName>
</protein>
<keyword evidence="3" id="KW-1185">Reference proteome</keyword>
<dbReference type="EMBL" id="JAGHQL010000001">
    <property type="protein sequence ID" value="KAH0547755.1"/>
    <property type="molecule type" value="Genomic_DNA"/>
</dbReference>